<proteinExistence type="predicted"/>
<evidence type="ECO:0000313" key="1">
    <source>
        <dbReference type="EMBL" id="MCL2912718.1"/>
    </source>
</evidence>
<accession>A0ABT0N2Q7</accession>
<gene>
    <name evidence="1" type="ORF">L2725_02795</name>
</gene>
<comment type="caution">
    <text evidence="1">The sequence shown here is derived from an EMBL/GenBank/DDBJ whole genome shotgun (WGS) entry which is preliminary data.</text>
</comment>
<dbReference type="RefSeq" id="WP_249247538.1">
    <property type="nucleotide sequence ID" value="NZ_JAKIKT010000001.1"/>
</dbReference>
<evidence type="ECO:0008006" key="3">
    <source>
        <dbReference type="Google" id="ProtNLM"/>
    </source>
</evidence>
<name>A0ABT0N2Q7_9GAMM</name>
<keyword evidence="2" id="KW-1185">Reference proteome</keyword>
<sequence length="171" mass="19034">MQDIVKLLNCAGVTQVWFGSRGFDVATESELEDMQLGYSRHPDGSDLTGTGEGDWQPGWVVVARETQLGDPFFVDTTQPQLPVYTAMHGMGRWSADEVATSLEAFLNTLSYLKATANQADSLLGPIDSCIRDSELLATMSKKMVALSGECYYWEELVDGYQEWLDSDDEDW</sequence>
<reference evidence="1 2" key="1">
    <citation type="submission" date="2022-01" db="EMBL/GenBank/DDBJ databases">
        <title>Whole genome-based taxonomy of the Shewanellaceae.</title>
        <authorList>
            <person name="Martin-Rodriguez A.J."/>
        </authorList>
    </citation>
    <scope>NUCLEOTIDE SEQUENCE [LARGE SCALE GENOMIC DNA]</scope>
    <source>
        <strain evidence="1 2">DSM 21332</strain>
    </source>
</reference>
<protein>
    <recommendedName>
        <fullName evidence="3">SUKH-4 immunity protein of toxin-antitoxin system</fullName>
    </recommendedName>
</protein>
<evidence type="ECO:0000313" key="2">
    <source>
        <dbReference type="Proteomes" id="UP001202831"/>
    </source>
</evidence>
<dbReference type="EMBL" id="JAKIKT010000001">
    <property type="protein sequence ID" value="MCL2912718.1"/>
    <property type="molecule type" value="Genomic_DNA"/>
</dbReference>
<organism evidence="1 2">
    <name type="scientific">Shewanella corallii</name>
    <dbReference type="NCBI Taxonomy" id="560080"/>
    <lineage>
        <taxon>Bacteria</taxon>
        <taxon>Pseudomonadati</taxon>
        <taxon>Pseudomonadota</taxon>
        <taxon>Gammaproteobacteria</taxon>
        <taxon>Alteromonadales</taxon>
        <taxon>Shewanellaceae</taxon>
        <taxon>Shewanella</taxon>
    </lineage>
</organism>
<dbReference type="Proteomes" id="UP001202831">
    <property type="component" value="Unassembled WGS sequence"/>
</dbReference>